<reference evidence="2 3" key="1">
    <citation type="journal article" date="2017" name="Elife">
        <title>Extensive horizontal gene transfer in cheese-associated bacteria.</title>
        <authorList>
            <person name="Bonham K.S."/>
            <person name="Wolfe B.E."/>
            <person name="Dutton R.J."/>
        </authorList>
    </citation>
    <scope>NUCLEOTIDE SEQUENCE [LARGE SCALE GENOMIC DNA]</scope>
    <source>
        <strain evidence="2 3">341_9</strain>
    </source>
</reference>
<dbReference type="PANTHER" id="PTHR43190">
    <property type="entry name" value="N-ACETYL-D-GLUCOSAMINE KINASE"/>
    <property type="match status" value="1"/>
</dbReference>
<dbReference type="SUPFAM" id="SSF53067">
    <property type="entry name" value="Actin-like ATPase domain"/>
    <property type="match status" value="1"/>
</dbReference>
<accession>A0A2A3YET0</accession>
<evidence type="ECO:0000313" key="2">
    <source>
        <dbReference type="EMBL" id="PCC37794.1"/>
    </source>
</evidence>
<dbReference type="PANTHER" id="PTHR43190:SF3">
    <property type="entry name" value="N-ACETYL-D-GLUCOSAMINE KINASE"/>
    <property type="match status" value="1"/>
</dbReference>
<name>A0A2A3YET0_9MICO</name>
<organism evidence="2 3">
    <name type="scientific">Brachybacterium alimentarium</name>
    <dbReference type="NCBI Taxonomy" id="47845"/>
    <lineage>
        <taxon>Bacteria</taxon>
        <taxon>Bacillati</taxon>
        <taxon>Actinomycetota</taxon>
        <taxon>Actinomycetes</taxon>
        <taxon>Micrococcales</taxon>
        <taxon>Dermabacteraceae</taxon>
        <taxon>Brachybacterium</taxon>
    </lineage>
</organism>
<dbReference type="EMBL" id="NRGR01000037">
    <property type="protein sequence ID" value="PCC37794.1"/>
    <property type="molecule type" value="Genomic_DNA"/>
</dbReference>
<dbReference type="InterPro" id="IPR043129">
    <property type="entry name" value="ATPase_NBD"/>
</dbReference>
<dbReference type="InterPro" id="IPR002731">
    <property type="entry name" value="ATPase_BadF"/>
</dbReference>
<dbReference type="AlphaFoldDB" id="A0A2A3YET0"/>
<evidence type="ECO:0000313" key="3">
    <source>
        <dbReference type="Proteomes" id="UP000218598"/>
    </source>
</evidence>
<gene>
    <name evidence="2" type="ORF">CIK66_17410</name>
</gene>
<evidence type="ECO:0000259" key="1">
    <source>
        <dbReference type="Pfam" id="PF01869"/>
    </source>
</evidence>
<dbReference type="Gene3D" id="3.30.420.40">
    <property type="match status" value="1"/>
</dbReference>
<sequence>MCGIDAVTVGTTGMWGHVPELEDVARYLGGRFGALRLRVADDALTAMLGALGSREGVVLAAGTGVVGLGRGPLGVHRVDGVGSMIGDQGSGWWIGRKGIIAALSAVDRRPGGSTALLVLLEKKFASVRDIPRRIAEAEDPVRIVAEFATSVAVAAREGDPVASAIWHRAGQYLADDVIAAAAGSGLDDPEWCIVGQIGQARDLLMESVVAGIREAHPGGQEVEPGGDPLAGTVLLDALPTCEDLAPLVRETHEVAR</sequence>
<feature type="domain" description="ATPase BadF/BadG/BcrA/BcrD type" evidence="1">
    <location>
        <begin position="40"/>
        <end position="234"/>
    </location>
</feature>
<comment type="caution">
    <text evidence="2">The sequence shown here is derived from an EMBL/GenBank/DDBJ whole genome shotgun (WGS) entry which is preliminary data.</text>
</comment>
<proteinExistence type="predicted"/>
<protein>
    <recommendedName>
        <fullName evidence="1">ATPase BadF/BadG/BcrA/BcrD type domain-containing protein</fullName>
    </recommendedName>
</protein>
<dbReference type="InterPro" id="IPR052519">
    <property type="entry name" value="Euk-type_GlcNAc_Kinase"/>
</dbReference>
<dbReference type="Proteomes" id="UP000218598">
    <property type="component" value="Unassembled WGS sequence"/>
</dbReference>
<keyword evidence="3" id="KW-1185">Reference proteome</keyword>
<dbReference type="OrthoDB" id="8701357at2"/>
<dbReference type="RefSeq" id="WP_096197879.1">
    <property type="nucleotide sequence ID" value="NZ_JBQQNQ010000054.1"/>
</dbReference>
<dbReference type="Pfam" id="PF01869">
    <property type="entry name" value="BcrAD_BadFG"/>
    <property type="match status" value="1"/>
</dbReference>